<dbReference type="Proteomes" id="UP000800093">
    <property type="component" value="Unassembled WGS sequence"/>
</dbReference>
<proteinExistence type="predicted"/>
<reference evidence="2" key="1">
    <citation type="journal article" date="2020" name="Stud. Mycol.">
        <title>101 Dothideomycetes genomes: A test case for predicting lifestyles and emergence of pathogens.</title>
        <authorList>
            <person name="Haridas S."/>
            <person name="Albert R."/>
            <person name="Binder M."/>
            <person name="Bloem J."/>
            <person name="LaButti K."/>
            <person name="Salamov A."/>
            <person name="Andreopoulos B."/>
            <person name="Baker S."/>
            <person name="Barry K."/>
            <person name="Bills G."/>
            <person name="Bluhm B."/>
            <person name="Cannon C."/>
            <person name="Castanera R."/>
            <person name="Culley D."/>
            <person name="Daum C."/>
            <person name="Ezra D."/>
            <person name="Gonzalez J."/>
            <person name="Henrissat B."/>
            <person name="Kuo A."/>
            <person name="Liang C."/>
            <person name="Lipzen A."/>
            <person name="Lutzoni F."/>
            <person name="Magnuson J."/>
            <person name="Mondo S."/>
            <person name="Nolan M."/>
            <person name="Ohm R."/>
            <person name="Pangilinan J."/>
            <person name="Park H.-J."/>
            <person name="Ramirez L."/>
            <person name="Alfaro M."/>
            <person name="Sun H."/>
            <person name="Tritt A."/>
            <person name="Yoshinaga Y."/>
            <person name="Zwiers L.-H."/>
            <person name="Turgeon B."/>
            <person name="Goodwin S."/>
            <person name="Spatafora J."/>
            <person name="Crous P."/>
            <person name="Grigoriev I."/>
        </authorList>
    </citation>
    <scope>NUCLEOTIDE SEQUENCE [LARGE SCALE GENOMIC DNA]</scope>
    <source>
        <strain evidence="2">CBS 304.66</strain>
    </source>
</reference>
<sequence>MAQFLPEPERELDGLVKQLWVSRSMLKEILRRFGEKFDEDKKYNLPKEIISSTRLDEQDNQQDNMPLGTRVLAFRAAEQDQSCGPYDLDKGLRYLGN</sequence>
<evidence type="ECO:0000313" key="1">
    <source>
        <dbReference type="EMBL" id="KAF2257991.1"/>
    </source>
</evidence>
<dbReference type="AlphaFoldDB" id="A0A9P4JX18"/>
<evidence type="ECO:0000313" key="2">
    <source>
        <dbReference type="Proteomes" id="UP000800093"/>
    </source>
</evidence>
<gene>
    <name evidence="1" type="ORF">CC78DRAFT_587677</name>
</gene>
<organism evidence="1 2">
    <name type="scientific">Lojkania enalia</name>
    <dbReference type="NCBI Taxonomy" id="147567"/>
    <lineage>
        <taxon>Eukaryota</taxon>
        <taxon>Fungi</taxon>
        <taxon>Dikarya</taxon>
        <taxon>Ascomycota</taxon>
        <taxon>Pezizomycotina</taxon>
        <taxon>Dothideomycetes</taxon>
        <taxon>Pleosporomycetidae</taxon>
        <taxon>Pleosporales</taxon>
        <taxon>Pleosporales incertae sedis</taxon>
        <taxon>Lojkania</taxon>
    </lineage>
</organism>
<name>A0A9P4JX18_9PLEO</name>
<comment type="caution">
    <text evidence="1">The sequence shown here is derived from an EMBL/GenBank/DDBJ whole genome shotgun (WGS) entry which is preliminary data.</text>
</comment>
<dbReference type="EMBL" id="ML986800">
    <property type="protein sequence ID" value="KAF2257991.1"/>
    <property type="molecule type" value="Genomic_DNA"/>
</dbReference>
<keyword evidence="2" id="KW-1185">Reference proteome</keyword>
<accession>A0A9P4JX18</accession>
<protein>
    <submittedName>
        <fullName evidence="1">Uncharacterized protein</fullName>
    </submittedName>
</protein>